<evidence type="ECO:0008006" key="10">
    <source>
        <dbReference type="Google" id="ProtNLM"/>
    </source>
</evidence>
<dbReference type="Proteomes" id="UP001320148">
    <property type="component" value="Chromosome"/>
</dbReference>
<evidence type="ECO:0000313" key="8">
    <source>
        <dbReference type="EMBL" id="BCS98396.1"/>
    </source>
</evidence>
<accession>A0ABN6F8F1</accession>
<evidence type="ECO:0000256" key="4">
    <source>
        <dbReference type="ARBA" id="ARBA00022452"/>
    </source>
</evidence>
<name>A0ABN6F8F1_9BACT</name>
<dbReference type="Gene3D" id="1.20.1600.10">
    <property type="entry name" value="Outer membrane efflux proteins (OEP)"/>
    <property type="match status" value="1"/>
</dbReference>
<evidence type="ECO:0000256" key="2">
    <source>
        <dbReference type="ARBA" id="ARBA00007613"/>
    </source>
</evidence>
<keyword evidence="9" id="KW-1185">Reference proteome</keyword>
<dbReference type="PANTHER" id="PTHR30026:SF20">
    <property type="entry name" value="OUTER MEMBRANE PROTEIN TOLC"/>
    <property type="match status" value="1"/>
</dbReference>
<keyword evidence="4" id="KW-1134">Transmembrane beta strand</keyword>
<gene>
    <name evidence="8" type="ORF">DSLASN_40280</name>
</gene>
<evidence type="ECO:0000256" key="1">
    <source>
        <dbReference type="ARBA" id="ARBA00004442"/>
    </source>
</evidence>
<comment type="subcellular location">
    <subcellularLocation>
        <location evidence="1">Cell outer membrane</location>
    </subcellularLocation>
</comment>
<evidence type="ECO:0000256" key="5">
    <source>
        <dbReference type="ARBA" id="ARBA00022692"/>
    </source>
</evidence>
<evidence type="ECO:0000256" key="7">
    <source>
        <dbReference type="ARBA" id="ARBA00023237"/>
    </source>
</evidence>
<evidence type="ECO:0000256" key="6">
    <source>
        <dbReference type="ARBA" id="ARBA00023136"/>
    </source>
</evidence>
<dbReference type="PANTHER" id="PTHR30026">
    <property type="entry name" value="OUTER MEMBRANE PROTEIN TOLC"/>
    <property type="match status" value="1"/>
</dbReference>
<dbReference type="InterPro" id="IPR051906">
    <property type="entry name" value="TolC-like"/>
</dbReference>
<evidence type="ECO:0000256" key="3">
    <source>
        <dbReference type="ARBA" id="ARBA00022448"/>
    </source>
</evidence>
<dbReference type="SUPFAM" id="SSF56954">
    <property type="entry name" value="Outer membrane efflux proteins (OEP)"/>
    <property type="match status" value="1"/>
</dbReference>
<evidence type="ECO:0000313" key="9">
    <source>
        <dbReference type="Proteomes" id="UP001320148"/>
    </source>
</evidence>
<reference evidence="8 9" key="1">
    <citation type="submission" date="2021-02" db="EMBL/GenBank/DDBJ databases">
        <title>Complete genome of Desulfoluna sp. strain ASN36.</title>
        <authorList>
            <person name="Takahashi A."/>
            <person name="Kojima H."/>
            <person name="Fukui M."/>
        </authorList>
    </citation>
    <scope>NUCLEOTIDE SEQUENCE [LARGE SCALE GENOMIC DNA]</scope>
    <source>
        <strain evidence="8 9">ASN36</strain>
    </source>
</reference>
<protein>
    <recommendedName>
        <fullName evidence="10">Outer membrane efflux protein</fullName>
    </recommendedName>
</protein>
<keyword evidence="5" id="KW-0812">Transmembrane</keyword>
<comment type="similarity">
    <text evidence="2">Belongs to the outer membrane factor (OMF) (TC 1.B.17) family.</text>
</comment>
<keyword evidence="7" id="KW-0998">Cell outer membrane</keyword>
<proteinExistence type="inferred from homology"/>
<keyword evidence="6" id="KW-0472">Membrane</keyword>
<dbReference type="EMBL" id="AP024488">
    <property type="protein sequence ID" value="BCS98396.1"/>
    <property type="molecule type" value="Genomic_DNA"/>
</dbReference>
<sequence length="781" mass="84180">MRSGGITGCLRKGASWLLGVWVAVGVVGVPATHAEATRVVVGVVSGGPASSLGAFLVTLQQELATLAGPELEVMVAGEKVRHGDWTPEGLESAFKALEADSGITLGVALGYVASGVAAQREHWDKPILATHLLSRQPEKVPNFDAIVVGPLIRIGLEQFFEAIPLEKVTLVVDEHAGAILPEITAFAESLESMQRRQWTIRSVPARTESLLEAVGDETGGVVFSPFPGFSREGMAEVAQGLVTRNLPSYAMGGRGDVEAGLLFGSEPKGEVRRLARRTALTLYSMARNESLGTGRDEWAVEGTPVINMDTAEAIGFSPGWELFRYAEKVGGTQPESLVLSLSESITRARLYNPGLASEARLVEAQGQDINKALSYLAPRIEASLTGLKIDQNSAEKSMGTESEESIKGSLTLTQVIYSEEVVSSYSALKDFQLSREAEQQARELDKALAAGEAYISLLKVRTLVRVREVNLALTQENLERARARKQAGALNPSELFRWESEVAKNRTELLQAMAQVRFAENALKRLCGMAVTDSVDVGGGEDDHGVLLTSRTEFEEMMARPAEFDKLVAAMVAVGWEASPELLQIDHALASGRRRVKGAKRAFYLPEVALKGVVTEVLDRHGYDKVYPPFDEQEWHVAIQASFPLVSGGERLADLRKVAGETASLSLKRRYVMTLLSEKITDAAIAALVSKASIGLASSAWESAKKNLTLVTDAYAEGAVPVITLLDAQNTAVKARIASDNAAYDYMVDMLRLQRLLGRVDFSGTAGEEMVKALETAGTRG</sequence>
<dbReference type="InterPro" id="IPR003423">
    <property type="entry name" value="OMP_efflux"/>
</dbReference>
<organism evidence="8 9">
    <name type="scientific">Desulfoluna limicola</name>
    <dbReference type="NCBI Taxonomy" id="2810562"/>
    <lineage>
        <taxon>Bacteria</taxon>
        <taxon>Pseudomonadati</taxon>
        <taxon>Thermodesulfobacteriota</taxon>
        <taxon>Desulfobacteria</taxon>
        <taxon>Desulfobacterales</taxon>
        <taxon>Desulfolunaceae</taxon>
        <taxon>Desulfoluna</taxon>
    </lineage>
</organism>
<keyword evidence="3" id="KW-0813">Transport</keyword>
<dbReference type="Pfam" id="PF02321">
    <property type="entry name" value="OEP"/>
    <property type="match status" value="1"/>
</dbReference>